<accession>A0A518H7X8</accession>
<dbReference type="AlphaFoldDB" id="A0A518H7X8"/>
<reference evidence="2 3" key="1">
    <citation type="submission" date="2019-02" db="EMBL/GenBank/DDBJ databases">
        <title>Deep-cultivation of Planctomycetes and their phenomic and genomic characterization uncovers novel biology.</title>
        <authorList>
            <person name="Wiegand S."/>
            <person name="Jogler M."/>
            <person name="Boedeker C."/>
            <person name="Pinto D."/>
            <person name="Vollmers J."/>
            <person name="Rivas-Marin E."/>
            <person name="Kohn T."/>
            <person name="Peeters S.H."/>
            <person name="Heuer A."/>
            <person name="Rast P."/>
            <person name="Oberbeckmann S."/>
            <person name="Bunk B."/>
            <person name="Jeske O."/>
            <person name="Meyerdierks A."/>
            <person name="Storesund J.E."/>
            <person name="Kallscheuer N."/>
            <person name="Luecker S."/>
            <person name="Lage O.M."/>
            <person name="Pohl T."/>
            <person name="Merkel B.J."/>
            <person name="Hornburger P."/>
            <person name="Mueller R.-W."/>
            <person name="Bruemmer F."/>
            <person name="Labrenz M."/>
            <person name="Spormann A.M."/>
            <person name="Op den Camp H."/>
            <person name="Overmann J."/>
            <person name="Amann R."/>
            <person name="Jetten M.S.M."/>
            <person name="Mascher T."/>
            <person name="Medema M.H."/>
            <person name="Devos D.P."/>
            <person name="Kaster A.-K."/>
            <person name="Ovreas L."/>
            <person name="Rohde M."/>
            <person name="Galperin M.Y."/>
            <person name="Jogler C."/>
        </authorList>
    </citation>
    <scope>NUCLEOTIDE SEQUENCE [LARGE SCALE GENOMIC DNA]</scope>
    <source>
        <strain evidence="2 3">ElP</strain>
    </source>
</reference>
<organism evidence="2 3">
    <name type="scientific">Tautonia plasticadhaerens</name>
    <dbReference type="NCBI Taxonomy" id="2527974"/>
    <lineage>
        <taxon>Bacteria</taxon>
        <taxon>Pseudomonadati</taxon>
        <taxon>Planctomycetota</taxon>
        <taxon>Planctomycetia</taxon>
        <taxon>Isosphaerales</taxon>
        <taxon>Isosphaeraceae</taxon>
        <taxon>Tautonia</taxon>
    </lineage>
</organism>
<dbReference type="RefSeq" id="WP_145274065.1">
    <property type="nucleotide sequence ID" value="NZ_CP036426.1"/>
</dbReference>
<evidence type="ECO:0000313" key="3">
    <source>
        <dbReference type="Proteomes" id="UP000317835"/>
    </source>
</evidence>
<gene>
    <name evidence="2" type="ORF">ElP_48930</name>
</gene>
<evidence type="ECO:0000256" key="1">
    <source>
        <dbReference type="SAM" id="MobiDB-lite"/>
    </source>
</evidence>
<feature type="region of interest" description="Disordered" evidence="1">
    <location>
        <begin position="133"/>
        <end position="189"/>
    </location>
</feature>
<evidence type="ECO:0000313" key="2">
    <source>
        <dbReference type="EMBL" id="QDV36962.1"/>
    </source>
</evidence>
<name>A0A518H7X8_9BACT</name>
<dbReference type="KEGG" id="tpla:ElP_48930"/>
<keyword evidence="3" id="KW-1185">Reference proteome</keyword>
<proteinExistence type="predicted"/>
<sequence length="189" mass="20224">MRGDDRETLKALEMKLGALVRCVVKKAQDDPQFAEQLQEILLSDKLKAGLKERKPAETKPTFNPVSQLQAHGRDGLIRMLDGMPTSDLSGVVRLQRIIKGKAAKSLDRSALIEAIVAYSERSLSQGSAFLRDRGGEGAAGSDDPATEASEMLGKGGMPEVGPHAERQPGRTEPSAESPSVDSAAESDKD</sequence>
<dbReference type="Proteomes" id="UP000317835">
    <property type="component" value="Chromosome"/>
</dbReference>
<protein>
    <submittedName>
        <fullName evidence="2">Uncharacterized protein</fullName>
    </submittedName>
</protein>
<dbReference type="EMBL" id="CP036426">
    <property type="protein sequence ID" value="QDV36962.1"/>
    <property type="molecule type" value="Genomic_DNA"/>
</dbReference>